<dbReference type="SUPFAM" id="SSF55729">
    <property type="entry name" value="Acyl-CoA N-acyltransferases (Nat)"/>
    <property type="match status" value="1"/>
</dbReference>
<sequence length="165" mass="19274">MKATYSVQLQFYQSIYEEKLQRFHLPPEQLPFTAHPSLMLESNEKKRPIVITYNSEPVGFFVLHRSERVSEYSQNSRAMLLTAFSINHTEQGKGFALRAMNQLSEFSRKMYPFCNEIVLAVNKRNIPAQRLYEKAGFLDTGRRKTGKIGEQLIMSLILQHEEEDR</sequence>
<dbReference type="InterPro" id="IPR000182">
    <property type="entry name" value="GNAT_dom"/>
</dbReference>
<gene>
    <name evidence="2" type="ORF">ACFQPF_02805</name>
</gene>
<protein>
    <submittedName>
        <fullName evidence="2">GNAT family N-acetyltransferase</fullName>
        <ecNumber evidence="2">2.3.-.-</ecNumber>
    </submittedName>
</protein>
<keyword evidence="2" id="KW-0808">Transferase</keyword>
<organism evidence="2 3">
    <name type="scientific">Fictibacillus iocasae</name>
    <dbReference type="NCBI Taxonomy" id="2715437"/>
    <lineage>
        <taxon>Bacteria</taxon>
        <taxon>Bacillati</taxon>
        <taxon>Bacillota</taxon>
        <taxon>Bacilli</taxon>
        <taxon>Bacillales</taxon>
        <taxon>Fictibacillaceae</taxon>
        <taxon>Fictibacillus</taxon>
    </lineage>
</organism>
<feature type="domain" description="N-acetyltransferase" evidence="1">
    <location>
        <begin position="9"/>
        <end position="159"/>
    </location>
</feature>
<dbReference type="InterPro" id="IPR016181">
    <property type="entry name" value="Acyl_CoA_acyltransferase"/>
</dbReference>
<evidence type="ECO:0000259" key="1">
    <source>
        <dbReference type="PROSITE" id="PS51186"/>
    </source>
</evidence>
<dbReference type="GO" id="GO:0016746">
    <property type="term" value="F:acyltransferase activity"/>
    <property type="evidence" value="ECO:0007669"/>
    <property type="project" value="UniProtKB-KW"/>
</dbReference>
<dbReference type="Pfam" id="PF00583">
    <property type="entry name" value="Acetyltransf_1"/>
    <property type="match status" value="1"/>
</dbReference>
<accession>A0ABW2NLC4</accession>
<reference evidence="3" key="1">
    <citation type="journal article" date="2019" name="Int. J. Syst. Evol. Microbiol.">
        <title>The Global Catalogue of Microorganisms (GCM) 10K type strain sequencing project: providing services to taxonomists for standard genome sequencing and annotation.</title>
        <authorList>
            <consortium name="The Broad Institute Genomics Platform"/>
            <consortium name="The Broad Institute Genome Sequencing Center for Infectious Disease"/>
            <person name="Wu L."/>
            <person name="Ma J."/>
        </authorList>
    </citation>
    <scope>NUCLEOTIDE SEQUENCE [LARGE SCALE GENOMIC DNA]</scope>
    <source>
        <strain evidence="3">NBRC 106396</strain>
    </source>
</reference>
<keyword evidence="2" id="KW-0012">Acyltransferase</keyword>
<dbReference type="Proteomes" id="UP001596549">
    <property type="component" value="Unassembled WGS sequence"/>
</dbReference>
<name>A0ABW2NLC4_9BACL</name>
<dbReference type="EMBL" id="JBHTCP010000004">
    <property type="protein sequence ID" value="MFC7370602.1"/>
    <property type="molecule type" value="Genomic_DNA"/>
</dbReference>
<dbReference type="PROSITE" id="PS51186">
    <property type="entry name" value="GNAT"/>
    <property type="match status" value="1"/>
</dbReference>
<dbReference type="Gene3D" id="3.40.630.30">
    <property type="match status" value="1"/>
</dbReference>
<keyword evidence="3" id="KW-1185">Reference proteome</keyword>
<comment type="caution">
    <text evidence="2">The sequence shown here is derived from an EMBL/GenBank/DDBJ whole genome shotgun (WGS) entry which is preliminary data.</text>
</comment>
<dbReference type="RefSeq" id="WP_379746202.1">
    <property type="nucleotide sequence ID" value="NZ_JBHTCP010000004.1"/>
</dbReference>
<evidence type="ECO:0000313" key="3">
    <source>
        <dbReference type="Proteomes" id="UP001596549"/>
    </source>
</evidence>
<evidence type="ECO:0000313" key="2">
    <source>
        <dbReference type="EMBL" id="MFC7370602.1"/>
    </source>
</evidence>
<proteinExistence type="predicted"/>
<dbReference type="EC" id="2.3.-.-" evidence="2"/>